<dbReference type="KEGG" id="mcub:MCBB_2221"/>
<organism evidence="1 2">
    <name type="scientific">Methanobacterium congolense</name>
    <dbReference type="NCBI Taxonomy" id="118062"/>
    <lineage>
        <taxon>Archaea</taxon>
        <taxon>Methanobacteriati</taxon>
        <taxon>Methanobacteriota</taxon>
        <taxon>Methanomada group</taxon>
        <taxon>Methanobacteria</taxon>
        <taxon>Methanobacteriales</taxon>
        <taxon>Methanobacteriaceae</taxon>
        <taxon>Methanobacterium</taxon>
    </lineage>
</organism>
<proteinExistence type="predicted"/>
<reference evidence="1 2" key="1">
    <citation type="submission" date="2016-08" db="EMBL/GenBank/DDBJ databases">
        <authorList>
            <person name="Seilhamer J.J."/>
        </authorList>
    </citation>
    <scope>NUCLEOTIDE SEQUENCE [LARGE SCALE GENOMIC DNA]</scope>
    <source>
        <strain evidence="1">Buetzberg</strain>
    </source>
</reference>
<gene>
    <name evidence="1" type="ORF">MCBB_2221</name>
</gene>
<dbReference type="Proteomes" id="UP000094707">
    <property type="component" value="Chromosome I"/>
</dbReference>
<evidence type="ECO:0000313" key="1">
    <source>
        <dbReference type="EMBL" id="SCG86760.1"/>
    </source>
</evidence>
<protein>
    <submittedName>
        <fullName evidence="1">Uncharacterized protein</fullName>
    </submittedName>
</protein>
<accession>A0A1D3L5J9</accession>
<name>A0A1D3L5J9_9EURY</name>
<dbReference type="OrthoDB" id="85914at2157"/>
<dbReference type="AlphaFoldDB" id="A0A1D3L5J9"/>
<dbReference type="EMBL" id="LT607756">
    <property type="protein sequence ID" value="SCG86760.1"/>
    <property type="molecule type" value="Genomic_DNA"/>
</dbReference>
<dbReference type="GeneID" id="30413056"/>
<dbReference type="RefSeq" id="WP_071907792.1">
    <property type="nucleotide sequence ID" value="NZ_LT607756.1"/>
</dbReference>
<evidence type="ECO:0000313" key="2">
    <source>
        <dbReference type="Proteomes" id="UP000094707"/>
    </source>
</evidence>
<keyword evidence="2" id="KW-1185">Reference proteome</keyword>
<sequence length="335" mass="36918">MFLSKILDDKCGQVFSMDLLLALVVLTVLIGVSADAVDSVSYKIQDYSFEHSLQRVTMDTAENLIKTPGNPSDWEKVSGGMVTPGLAEVDPETGRTVPGTISIKKINRLKQEYDQLMPTILPDGSDSTIIIYPLNGLPPIEVHNETPPGSASDVAVANRTVLCSYMYMACKVSMNAHSNPPWTQGVGSDWEICPHAGLNASMKHEKPDFETGKPGWVCHHFNITQKDLNSTDFYVLTDPMDLTDVSPRWIIDSPDKMKKNGETFTSSPISVNNEIKELLGDNQTAVLWLHVLTSGVPDRSFDAYVVGVPKGTTSSNVRLDYINPQPAYFVLRVWV</sequence>